<dbReference type="VEuPathDB" id="FungiDB:PSHT_07473"/>
<dbReference type="OrthoDB" id="111386at2759"/>
<dbReference type="PANTHER" id="PTHR33324">
    <property type="entry name" value="EXPRESSED PROTEIN"/>
    <property type="match status" value="1"/>
</dbReference>
<reference evidence="2" key="3">
    <citation type="journal article" date="2018" name="Mol. Plant Microbe Interact.">
        <title>Genome sequence resources for the wheat stripe rust pathogen (Puccinia striiformis f. sp. tritici) and the barley stripe rust pathogen (Puccinia striiformis f. sp. hordei).</title>
        <authorList>
            <person name="Xia C."/>
            <person name="Wang M."/>
            <person name="Yin C."/>
            <person name="Cornejo O.E."/>
            <person name="Hulbert S.H."/>
            <person name="Chen X."/>
        </authorList>
    </citation>
    <scope>NUCLEOTIDE SEQUENCE [LARGE SCALE GENOMIC DNA]</scope>
    <source>
        <strain evidence="2">93TX-2</strain>
    </source>
</reference>
<dbReference type="EMBL" id="PKSM01000092">
    <property type="protein sequence ID" value="POW14188.1"/>
    <property type="molecule type" value="Genomic_DNA"/>
</dbReference>
<organism evidence="1 2">
    <name type="scientific">Puccinia striiformis</name>
    <dbReference type="NCBI Taxonomy" id="27350"/>
    <lineage>
        <taxon>Eukaryota</taxon>
        <taxon>Fungi</taxon>
        <taxon>Dikarya</taxon>
        <taxon>Basidiomycota</taxon>
        <taxon>Pucciniomycotina</taxon>
        <taxon>Pucciniomycetes</taxon>
        <taxon>Pucciniales</taxon>
        <taxon>Pucciniaceae</taxon>
        <taxon>Puccinia</taxon>
    </lineage>
</organism>
<dbReference type="VEuPathDB" id="FungiDB:PSTT_00756"/>
<comment type="caution">
    <text evidence="1">The sequence shown here is derived from an EMBL/GenBank/DDBJ whole genome shotgun (WGS) entry which is preliminary data.</text>
</comment>
<keyword evidence="2" id="KW-1185">Reference proteome</keyword>
<evidence type="ECO:0000313" key="2">
    <source>
        <dbReference type="Proteomes" id="UP000238274"/>
    </source>
</evidence>
<dbReference type="AlphaFoldDB" id="A0A2S4VXG4"/>
<dbReference type="Proteomes" id="UP000238274">
    <property type="component" value="Unassembled WGS sequence"/>
</dbReference>
<gene>
    <name evidence="1" type="ORF">PSHT_07473</name>
</gene>
<sequence>MRPRSQNRSWCTDGVHGGPASVNILLRWLERSGNYARWVSSDHRIRLCGEIVEEMEHHGIHHRSATGTFKSLPLPCEYTDHGLMLLAVINLRIKMLKKHYERSREYHRRLAASQGNYDDPNGEGIFVAGKLQVFLNT</sequence>
<evidence type="ECO:0000313" key="1">
    <source>
        <dbReference type="EMBL" id="POW14188.1"/>
    </source>
</evidence>
<proteinExistence type="predicted"/>
<dbReference type="PANTHER" id="PTHR33324:SF2">
    <property type="entry name" value="MYB_SANT-LIKE DNA-BINDING DOMAIN-CONTAINING PROTEIN"/>
    <property type="match status" value="1"/>
</dbReference>
<name>A0A2S4VXG4_9BASI</name>
<protein>
    <submittedName>
        <fullName evidence="1">Uncharacterized protein</fullName>
    </submittedName>
</protein>
<reference evidence="1 2" key="1">
    <citation type="submission" date="2017-12" db="EMBL/GenBank/DDBJ databases">
        <title>Gene loss provides genomic basis for host adaptation in cereal stripe rust fungi.</title>
        <authorList>
            <person name="Xia C."/>
        </authorList>
    </citation>
    <scope>NUCLEOTIDE SEQUENCE [LARGE SCALE GENOMIC DNA]</scope>
    <source>
        <strain evidence="1 2">93TX-2</strain>
    </source>
</reference>
<reference evidence="2" key="2">
    <citation type="journal article" date="2018" name="BMC Genomics">
        <title>Genomic insights into host adaptation between the wheat stripe rust pathogen (Puccinia striiformis f. sp. tritici) and the barley stripe rust pathogen (Puccinia striiformis f. sp. hordei).</title>
        <authorList>
            <person name="Xia C."/>
            <person name="Wang M."/>
            <person name="Yin C."/>
            <person name="Cornejo O.E."/>
            <person name="Hulbert S.H."/>
            <person name="Chen X."/>
        </authorList>
    </citation>
    <scope>NUCLEOTIDE SEQUENCE [LARGE SCALE GENOMIC DNA]</scope>
    <source>
        <strain evidence="2">93TX-2</strain>
    </source>
</reference>
<accession>A0A2S4VXG4</accession>